<evidence type="ECO:0000256" key="5">
    <source>
        <dbReference type="ARBA" id="ARBA00022691"/>
    </source>
</evidence>
<evidence type="ECO:0000256" key="4">
    <source>
        <dbReference type="ARBA" id="ARBA00022679"/>
    </source>
</evidence>
<sequence>MFVLKSILNKKMTGLYGGDISNGLENVPVCIEKDVNEDSLPNFQYTPENVQGVGCDVDPSEVTLPGCTCRSASCVQPGCPCLRFGLVYTEGGLLEQRDEPGASYSQPVFECNALCVCGESCQSRVVQNGLQIRLCVFRTRNRGWGVVTQEAIKRGSFVCEYAGEVIGFEEARRRQMSQTPEDQNYIIAVQEHGGSQRLGVTFVDPVAVGNVGRFLNHSCQPNLTMVPVRVHSLVPRLALFSSRDIEPGEELSFDYSGGHAQRTDAAAAAGALQRKVCLCGAQDCTGFLPLDVSVLH</sequence>
<dbReference type="Pfam" id="PF00856">
    <property type="entry name" value="SET"/>
    <property type="match status" value="1"/>
</dbReference>
<dbReference type="GO" id="GO:0005694">
    <property type="term" value="C:chromosome"/>
    <property type="evidence" value="ECO:0007669"/>
    <property type="project" value="UniProtKB-SubCell"/>
</dbReference>
<feature type="domain" description="SET" evidence="9">
    <location>
        <begin position="132"/>
        <end position="256"/>
    </location>
</feature>
<dbReference type="SMART" id="SM00468">
    <property type="entry name" value="PreSET"/>
    <property type="match status" value="1"/>
</dbReference>
<dbReference type="PROSITE" id="PS50280">
    <property type="entry name" value="SET"/>
    <property type="match status" value="1"/>
</dbReference>
<dbReference type="OrthoDB" id="616263at2759"/>
<evidence type="ECO:0000256" key="7">
    <source>
        <dbReference type="ARBA" id="ARBA00022833"/>
    </source>
</evidence>
<dbReference type="CDD" id="cd10544">
    <property type="entry name" value="SET_SETMAR"/>
    <property type="match status" value="1"/>
</dbReference>
<dbReference type="Proteomes" id="UP000593565">
    <property type="component" value="Unassembled WGS sequence"/>
</dbReference>
<dbReference type="InterPro" id="IPR046341">
    <property type="entry name" value="SET_dom_sf"/>
</dbReference>
<dbReference type="GO" id="GO:0042054">
    <property type="term" value="F:histone methyltransferase activity"/>
    <property type="evidence" value="ECO:0007669"/>
    <property type="project" value="InterPro"/>
</dbReference>
<evidence type="ECO:0000259" key="10">
    <source>
        <dbReference type="PROSITE" id="PS50867"/>
    </source>
</evidence>
<dbReference type="PROSITE" id="PS50868">
    <property type="entry name" value="POST_SET"/>
    <property type="match status" value="1"/>
</dbReference>
<feature type="domain" description="Post-SET" evidence="11">
    <location>
        <begin position="273"/>
        <end position="289"/>
    </location>
</feature>
<evidence type="ECO:0000313" key="13">
    <source>
        <dbReference type="Proteomes" id="UP000593565"/>
    </source>
</evidence>
<comment type="caution">
    <text evidence="12">The sequence shown here is derived from an EMBL/GenBank/DDBJ whole genome shotgun (WGS) entry which is preliminary data.</text>
</comment>
<dbReference type="SMART" id="SM00317">
    <property type="entry name" value="SET"/>
    <property type="match status" value="1"/>
</dbReference>
<protein>
    <recommendedName>
        <fullName evidence="14">Histone-lysine N-methyltransferase SETMAR</fullName>
    </recommendedName>
</protein>
<keyword evidence="8" id="KW-0156">Chromatin regulator</keyword>
<dbReference type="Gene3D" id="2.170.270.10">
    <property type="entry name" value="SET domain"/>
    <property type="match status" value="1"/>
</dbReference>
<evidence type="ECO:0000256" key="1">
    <source>
        <dbReference type="ARBA" id="ARBA00004286"/>
    </source>
</evidence>
<keyword evidence="13" id="KW-1185">Reference proteome</keyword>
<dbReference type="InterPro" id="IPR001214">
    <property type="entry name" value="SET_dom"/>
</dbReference>
<dbReference type="InterPro" id="IPR050973">
    <property type="entry name" value="H3K9_Histone-Lys_N-MTase"/>
</dbReference>
<dbReference type="PANTHER" id="PTHR46223:SF3">
    <property type="entry name" value="HISTONE-LYSINE N-METHYLTRANSFERASE SET-23"/>
    <property type="match status" value="1"/>
</dbReference>
<feature type="domain" description="Pre-SET" evidence="10">
    <location>
        <begin position="65"/>
        <end position="129"/>
    </location>
</feature>
<dbReference type="Pfam" id="PF05033">
    <property type="entry name" value="Pre-SET"/>
    <property type="match status" value="1"/>
</dbReference>
<dbReference type="EMBL" id="JAAGNN010000001">
    <property type="protein sequence ID" value="KAF4093565.1"/>
    <property type="molecule type" value="Genomic_DNA"/>
</dbReference>
<keyword evidence="3" id="KW-0489">Methyltransferase</keyword>
<dbReference type="PANTHER" id="PTHR46223">
    <property type="entry name" value="HISTONE-LYSINE N-METHYLTRANSFERASE SUV39H"/>
    <property type="match status" value="1"/>
</dbReference>
<accession>A0A7J6BEN2</accession>
<evidence type="ECO:0000256" key="8">
    <source>
        <dbReference type="ARBA" id="ARBA00022853"/>
    </source>
</evidence>
<dbReference type="GO" id="GO:0008270">
    <property type="term" value="F:zinc ion binding"/>
    <property type="evidence" value="ECO:0007669"/>
    <property type="project" value="InterPro"/>
</dbReference>
<proteinExistence type="predicted"/>
<keyword evidence="4" id="KW-0808">Transferase</keyword>
<dbReference type="SUPFAM" id="SSF82199">
    <property type="entry name" value="SET domain"/>
    <property type="match status" value="1"/>
</dbReference>
<evidence type="ECO:0000256" key="2">
    <source>
        <dbReference type="ARBA" id="ARBA00022454"/>
    </source>
</evidence>
<keyword evidence="5" id="KW-0949">S-adenosyl-L-methionine</keyword>
<evidence type="ECO:0000259" key="9">
    <source>
        <dbReference type="PROSITE" id="PS50280"/>
    </source>
</evidence>
<reference evidence="12 13" key="1">
    <citation type="submission" date="2020-02" db="EMBL/GenBank/DDBJ databases">
        <title>A chromosome-scale genome assembly of the black bullhead catfish (Ameiurus melas).</title>
        <authorList>
            <person name="Wen M."/>
            <person name="Zham M."/>
            <person name="Cabau C."/>
            <person name="Klopp C."/>
            <person name="Donnadieu C."/>
            <person name="Roques C."/>
            <person name="Bouchez O."/>
            <person name="Lampietro C."/>
            <person name="Jouanno E."/>
            <person name="Herpin A."/>
            <person name="Louis A."/>
            <person name="Berthelot C."/>
            <person name="Parey E."/>
            <person name="Roest-Crollius H."/>
            <person name="Braasch I."/>
            <person name="Postlethwait J."/>
            <person name="Robinson-Rechavi M."/>
            <person name="Echchiki A."/>
            <person name="Begum T."/>
            <person name="Montfort J."/>
            <person name="Schartl M."/>
            <person name="Bobe J."/>
            <person name="Guiguen Y."/>
        </authorList>
    </citation>
    <scope>NUCLEOTIDE SEQUENCE [LARGE SCALE GENOMIC DNA]</scope>
    <source>
        <strain evidence="12">M_S1</strain>
        <tissue evidence="12">Blood</tissue>
    </source>
</reference>
<keyword evidence="2" id="KW-0158">Chromosome</keyword>
<gene>
    <name evidence="12" type="ORF">AMELA_G00003320</name>
</gene>
<evidence type="ECO:0000256" key="3">
    <source>
        <dbReference type="ARBA" id="ARBA00022603"/>
    </source>
</evidence>
<dbReference type="InterPro" id="IPR007728">
    <property type="entry name" value="Pre-SET_dom"/>
</dbReference>
<dbReference type="GO" id="GO:0005634">
    <property type="term" value="C:nucleus"/>
    <property type="evidence" value="ECO:0007669"/>
    <property type="project" value="InterPro"/>
</dbReference>
<keyword evidence="6" id="KW-0479">Metal-binding</keyword>
<keyword evidence="7" id="KW-0862">Zinc</keyword>
<name>A0A7J6BEN2_AMEME</name>
<dbReference type="GO" id="GO:0032259">
    <property type="term" value="P:methylation"/>
    <property type="evidence" value="ECO:0007669"/>
    <property type="project" value="UniProtKB-KW"/>
</dbReference>
<organism evidence="12 13">
    <name type="scientific">Ameiurus melas</name>
    <name type="common">Black bullhead</name>
    <name type="synonym">Silurus melas</name>
    <dbReference type="NCBI Taxonomy" id="219545"/>
    <lineage>
        <taxon>Eukaryota</taxon>
        <taxon>Metazoa</taxon>
        <taxon>Chordata</taxon>
        <taxon>Craniata</taxon>
        <taxon>Vertebrata</taxon>
        <taxon>Euteleostomi</taxon>
        <taxon>Actinopterygii</taxon>
        <taxon>Neopterygii</taxon>
        <taxon>Teleostei</taxon>
        <taxon>Ostariophysi</taxon>
        <taxon>Siluriformes</taxon>
        <taxon>Ictaluridae</taxon>
        <taxon>Ameiurus</taxon>
    </lineage>
</organism>
<dbReference type="PROSITE" id="PS50867">
    <property type="entry name" value="PRE_SET"/>
    <property type="match status" value="1"/>
</dbReference>
<comment type="subcellular location">
    <subcellularLocation>
        <location evidence="1">Chromosome</location>
    </subcellularLocation>
</comment>
<evidence type="ECO:0008006" key="14">
    <source>
        <dbReference type="Google" id="ProtNLM"/>
    </source>
</evidence>
<evidence type="ECO:0000259" key="11">
    <source>
        <dbReference type="PROSITE" id="PS50868"/>
    </source>
</evidence>
<evidence type="ECO:0000313" key="12">
    <source>
        <dbReference type="EMBL" id="KAF4093565.1"/>
    </source>
</evidence>
<evidence type="ECO:0000256" key="6">
    <source>
        <dbReference type="ARBA" id="ARBA00022723"/>
    </source>
</evidence>
<dbReference type="InterPro" id="IPR003616">
    <property type="entry name" value="Post-SET_dom"/>
</dbReference>
<dbReference type="AlphaFoldDB" id="A0A7J6BEN2"/>